<keyword evidence="2" id="KW-1185">Reference proteome</keyword>
<gene>
    <name evidence="1" type="ORF">NQ176_g10747</name>
</gene>
<name>A0ACC1MEB2_9HYPO</name>
<sequence>MKTMSRIFTAGSFYAQEILRSLDGVVAATRVSTEVSDSVRERFQRPGYIQQKEHTQSDGLASISVDTWFSALSRWDLGRDSPAVAIARLTIAITALKRLARTSNDGEAAAKNIFSLWPHICKTMKHPSLQERWLPSRSAYGFVTLPLYRPPTDSAQNELIRLDVWLPDGNRGNPDFAIRSNQTLAQSWVLAGKGAECQYDVHPVTNESDATHAEYRICGDGATLANSAAIVNCTQSSSQFLGTDTTYSIPAGRFHSTQVQSESLYARLSYFDASCGLTADAHVLGPIHGDSFSQAQESSAGTLTPQALADQILQIQSWRSFLADGEHNAKIANWEHAKQSFDRALATLDAEHGVMNTKRYRAITLGKLGRTNRQFGRNAIAAEQLQSACADLEDSVDKVKLSGELGTAYRQMGRLVEARASFEMQYDAAKALAILPRMCQAIGNIGMVNYQLWEERQANQQIGRAAASKTATEEPKQDIRRRGAARARH</sequence>
<reference evidence="1" key="1">
    <citation type="submission" date="2022-08" db="EMBL/GenBank/DDBJ databases">
        <title>Genome Sequence of Lecanicillium fungicola.</title>
        <authorList>
            <person name="Buettner E."/>
        </authorList>
    </citation>
    <scope>NUCLEOTIDE SEQUENCE</scope>
    <source>
        <strain evidence="1">Babe33</strain>
    </source>
</reference>
<proteinExistence type="predicted"/>
<protein>
    <submittedName>
        <fullName evidence="1">Uncharacterized protein</fullName>
    </submittedName>
</protein>
<comment type="caution">
    <text evidence="1">The sequence shown here is derived from an EMBL/GenBank/DDBJ whole genome shotgun (WGS) entry which is preliminary data.</text>
</comment>
<accession>A0ACC1MEB2</accession>
<evidence type="ECO:0000313" key="2">
    <source>
        <dbReference type="Proteomes" id="UP001143910"/>
    </source>
</evidence>
<evidence type="ECO:0000313" key="1">
    <source>
        <dbReference type="EMBL" id="KAJ2965174.1"/>
    </source>
</evidence>
<organism evidence="1 2">
    <name type="scientific">Zarea fungicola</name>
    <dbReference type="NCBI Taxonomy" id="93591"/>
    <lineage>
        <taxon>Eukaryota</taxon>
        <taxon>Fungi</taxon>
        <taxon>Dikarya</taxon>
        <taxon>Ascomycota</taxon>
        <taxon>Pezizomycotina</taxon>
        <taxon>Sordariomycetes</taxon>
        <taxon>Hypocreomycetidae</taxon>
        <taxon>Hypocreales</taxon>
        <taxon>Cordycipitaceae</taxon>
        <taxon>Zarea</taxon>
    </lineage>
</organism>
<dbReference type="Proteomes" id="UP001143910">
    <property type="component" value="Unassembled WGS sequence"/>
</dbReference>
<dbReference type="EMBL" id="JANJQO010003104">
    <property type="protein sequence ID" value="KAJ2965174.1"/>
    <property type="molecule type" value="Genomic_DNA"/>
</dbReference>